<evidence type="ECO:0000256" key="1">
    <source>
        <dbReference type="SAM" id="MobiDB-lite"/>
    </source>
</evidence>
<dbReference type="EMBL" id="CAKLBY020000189">
    <property type="protein sequence ID" value="CAK7932230.1"/>
    <property type="molecule type" value="Genomic_DNA"/>
</dbReference>
<evidence type="ECO:0000313" key="3">
    <source>
        <dbReference type="Proteomes" id="UP001162060"/>
    </source>
</evidence>
<sequence>MRGQPMTIDVIGDVEEKAPAPRGYQRAIDLGASPFALLQPPHTRAAPPPQQRVPAHAPLVQA</sequence>
<gene>
    <name evidence="2" type="ORF">PM001_LOCUS17380</name>
</gene>
<protein>
    <submittedName>
        <fullName evidence="2">Uncharacterized protein</fullName>
    </submittedName>
</protein>
<proteinExistence type="predicted"/>
<organism evidence="2 3">
    <name type="scientific">Peronospora matthiolae</name>
    <dbReference type="NCBI Taxonomy" id="2874970"/>
    <lineage>
        <taxon>Eukaryota</taxon>
        <taxon>Sar</taxon>
        <taxon>Stramenopiles</taxon>
        <taxon>Oomycota</taxon>
        <taxon>Peronosporomycetes</taxon>
        <taxon>Peronosporales</taxon>
        <taxon>Peronosporaceae</taxon>
        <taxon>Peronospora</taxon>
    </lineage>
</organism>
<feature type="compositionally biased region" description="Low complexity" evidence="1">
    <location>
        <begin position="52"/>
        <end position="62"/>
    </location>
</feature>
<dbReference type="AlphaFoldDB" id="A0AAV1UCC9"/>
<reference evidence="2" key="1">
    <citation type="submission" date="2024-01" db="EMBL/GenBank/DDBJ databases">
        <authorList>
            <person name="Webb A."/>
        </authorList>
    </citation>
    <scope>NUCLEOTIDE SEQUENCE</scope>
    <source>
        <strain evidence="2">Pm1</strain>
    </source>
</reference>
<accession>A0AAV1UCC9</accession>
<evidence type="ECO:0000313" key="2">
    <source>
        <dbReference type="EMBL" id="CAK7932230.1"/>
    </source>
</evidence>
<comment type="caution">
    <text evidence="2">The sequence shown here is derived from an EMBL/GenBank/DDBJ whole genome shotgun (WGS) entry which is preliminary data.</text>
</comment>
<feature type="region of interest" description="Disordered" evidence="1">
    <location>
        <begin position="40"/>
        <end position="62"/>
    </location>
</feature>
<name>A0AAV1UCC9_9STRA</name>
<dbReference type="Proteomes" id="UP001162060">
    <property type="component" value="Unassembled WGS sequence"/>
</dbReference>